<dbReference type="Proteomes" id="UP000500801">
    <property type="component" value="Chromosome"/>
</dbReference>
<keyword evidence="1" id="KW-0472">Membrane</keyword>
<name>A0AAE6Z2H9_9GAMM</name>
<dbReference type="RefSeq" id="WP_168363811.1">
    <property type="nucleotide sequence ID" value="NZ_CP033622.1"/>
</dbReference>
<evidence type="ECO:0000313" key="3">
    <source>
        <dbReference type="Proteomes" id="UP000500801"/>
    </source>
</evidence>
<gene>
    <name evidence="2" type="ORF">DWG24_20245</name>
</gene>
<dbReference type="AlphaFoldDB" id="A0AAE6Z2H9"/>
<dbReference type="EMBL" id="CP033622">
    <property type="protein sequence ID" value="QIZ52904.1"/>
    <property type="molecule type" value="Genomic_DNA"/>
</dbReference>
<dbReference type="Pfam" id="PF10840">
    <property type="entry name" value="DUF2645"/>
    <property type="match status" value="1"/>
</dbReference>
<evidence type="ECO:0000256" key="1">
    <source>
        <dbReference type="SAM" id="Phobius"/>
    </source>
</evidence>
<keyword evidence="1" id="KW-1133">Transmembrane helix</keyword>
<organism evidence="2 3">
    <name type="scientific">Dickeya zeae</name>
    <dbReference type="NCBI Taxonomy" id="204042"/>
    <lineage>
        <taxon>Bacteria</taxon>
        <taxon>Pseudomonadati</taxon>
        <taxon>Pseudomonadota</taxon>
        <taxon>Gammaproteobacteria</taxon>
        <taxon>Enterobacterales</taxon>
        <taxon>Pectobacteriaceae</taxon>
        <taxon>Dickeya</taxon>
    </lineage>
</organism>
<feature type="transmembrane region" description="Helical" evidence="1">
    <location>
        <begin position="7"/>
        <end position="23"/>
    </location>
</feature>
<reference evidence="2 3" key="1">
    <citation type="submission" date="2018-11" db="EMBL/GenBank/DDBJ databases">
        <title>Complete genome sequence of Dickeya zeae strain CE1 infecting Canna edulis Ker-Gawl. in China.</title>
        <authorList>
            <person name="Zhang J."/>
            <person name="Lin B."/>
            <person name="Shen H."/>
            <person name="Jiang S."/>
            <person name="Pu X."/>
            <person name="Sun D."/>
        </authorList>
    </citation>
    <scope>NUCLEOTIDE SEQUENCE [LARGE SCALE GENOMIC DNA]</scope>
    <source>
        <strain evidence="2 3">CE1</strain>
    </source>
</reference>
<proteinExistence type="predicted"/>
<protein>
    <submittedName>
        <fullName evidence="2">DUF2645 family protein</fullName>
    </submittedName>
</protein>
<dbReference type="InterPro" id="IPR022553">
    <property type="entry name" value="DUF2645"/>
</dbReference>
<sequence>MRIQVKFFIFILFISLLHLFSLFKEESYIDGKEVLNACVAFKAFVTDDIRDVTAPISFFLLILPFFIILFKERFKKTSTIIFISFLLLYWLWRFFIRLNIC</sequence>
<feature type="transmembrane region" description="Helical" evidence="1">
    <location>
        <begin position="52"/>
        <end position="70"/>
    </location>
</feature>
<feature type="transmembrane region" description="Helical" evidence="1">
    <location>
        <begin position="77"/>
        <end position="96"/>
    </location>
</feature>
<accession>A0AAE6Z2H9</accession>
<evidence type="ECO:0000313" key="2">
    <source>
        <dbReference type="EMBL" id="QIZ52904.1"/>
    </source>
</evidence>
<keyword evidence="1" id="KW-0812">Transmembrane</keyword>